<keyword evidence="5" id="KW-0238">DNA-binding</keyword>
<dbReference type="PANTHER" id="PTHR13468">
    <property type="entry name" value="DEK PROTEIN"/>
    <property type="match status" value="1"/>
</dbReference>
<name>A0A2J7RGK6_9NEOP</name>
<dbReference type="PROSITE" id="PS51998">
    <property type="entry name" value="DEK_C"/>
    <property type="match status" value="1"/>
</dbReference>
<dbReference type="AlphaFoldDB" id="A0A2J7RGK6"/>
<proteinExistence type="predicted"/>
<dbReference type="PANTHER" id="PTHR13468:SF1">
    <property type="entry name" value="PROTEIN DEK"/>
    <property type="match status" value="1"/>
</dbReference>
<dbReference type="SUPFAM" id="SSF109715">
    <property type="entry name" value="DEK C-terminal domain"/>
    <property type="match status" value="1"/>
</dbReference>
<dbReference type="EMBL" id="NEVH01003767">
    <property type="protein sequence ID" value="PNF39966.1"/>
    <property type="molecule type" value="Genomic_DNA"/>
</dbReference>
<evidence type="ECO:0000256" key="5">
    <source>
        <dbReference type="ARBA" id="ARBA00023125"/>
    </source>
</evidence>
<dbReference type="GO" id="GO:0005634">
    <property type="term" value="C:nucleus"/>
    <property type="evidence" value="ECO:0007669"/>
    <property type="project" value="UniProtKB-SubCell"/>
</dbReference>
<comment type="caution">
    <text evidence="12">The sequence shown here is derived from an EMBL/GenBank/DDBJ whole genome shotgun (WGS) entry which is preliminary data.</text>
</comment>
<evidence type="ECO:0000313" key="13">
    <source>
        <dbReference type="Proteomes" id="UP000235965"/>
    </source>
</evidence>
<evidence type="ECO:0000256" key="4">
    <source>
        <dbReference type="ARBA" id="ARBA00022853"/>
    </source>
</evidence>
<dbReference type="GO" id="GO:0006325">
    <property type="term" value="P:chromatin organization"/>
    <property type="evidence" value="ECO:0007669"/>
    <property type="project" value="UniProtKB-KW"/>
</dbReference>
<gene>
    <name evidence="12" type="ORF">B7P43_G15950</name>
</gene>
<evidence type="ECO:0000313" key="12">
    <source>
        <dbReference type="EMBL" id="PNF39966.1"/>
    </source>
</evidence>
<feature type="compositionally biased region" description="Basic and acidic residues" evidence="10">
    <location>
        <begin position="112"/>
        <end position="141"/>
    </location>
</feature>
<dbReference type="Proteomes" id="UP000235965">
    <property type="component" value="Unassembled WGS sequence"/>
</dbReference>
<dbReference type="FunFam" id="1.10.10.60:FF:000148">
    <property type="entry name" value="Dek, isoform B"/>
    <property type="match status" value="1"/>
</dbReference>
<dbReference type="Pfam" id="PF08766">
    <property type="entry name" value="DEK_C"/>
    <property type="match status" value="1"/>
</dbReference>
<organism evidence="12 13">
    <name type="scientific">Cryptotermes secundus</name>
    <dbReference type="NCBI Taxonomy" id="105785"/>
    <lineage>
        <taxon>Eukaryota</taxon>
        <taxon>Metazoa</taxon>
        <taxon>Ecdysozoa</taxon>
        <taxon>Arthropoda</taxon>
        <taxon>Hexapoda</taxon>
        <taxon>Insecta</taxon>
        <taxon>Pterygota</taxon>
        <taxon>Neoptera</taxon>
        <taxon>Polyneoptera</taxon>
        <taxon>Dictyoptera</taxon>
        <taxon>Blattodea</taxon>
        <taxon>Blattoidea</taxon>
        <taxon>Termitoidae</taxon>
        <taxon>Kalotermitidae</taxon>
        <taxon>Cryptotermitinae</taxon>
        <taxon>Cryptotermes</taxon>
    </lineage>
</organism>
<dbReference type="InterPro" id="IPR014876">
    <property type="entry name" value="DEK_C"/>
</dbReference>
<comment type="function">
    <text evidence="7">Involved in chromatin organization.</text>
</comment>
<dbReference type="GO" id="GO:0042393">
    <property type="term" value="F:histone binding"/>
    <property type="evidence" value="ECO:0007669"/>
    <property type="project" value="TreeGrafter"/>
</dbReference>
<accession>A0A2J7RGK6</accession>
<keyword evidence="3" id="KW-0013">ADP-ribosylation</keyword>
<feature type="compositionally biased region" description="Basic residues" evidence="10">
    <location>
        <begin position="177"/>
        <end position="189"/>
    </location>
</feature>
<evidence type="ECO:0000256" key="10">
    <source>
        <dbReference type="SAM" id="MobiDB-lite"/>
    </source>
</evidence>
<dbReference type="GO" id="GO:0003677">
    <property type="term" value="F:DNA binding"/>
    <property type="evidence" value="ECO:0007669"/>
    <property type="project" value="UniProtKB-KW"/>
</dbReference>
<evidence type="ECO:0000256" key="1">
    <source>
        <dbReference type="ARBA" id="ARBA00004123"/>
    </source>
</evidence>
<evidence type="ECO:0000256" key="2">
    <source>
        <dbReference type="ARBA" id="ARBA00022553"/>
    </source>
</evidence>
<keyword evidence="2" id="KW-0597">Phosphoprotein</keyword>
<keyword evidence="13" id="KW-1185">Reference proteome</keyword>
<evidence type="ECO:0000259" key="11">
    <source>
        <dbReference type="PROSITE" id="PS51998"/>
    </source>
</evidence>
<evidence type="ECO:0000256" key="3">
    <source>
        <dbReference type="ARBA" id="ARBA00022765"/>
    </source>
</evidence>
<evidence type="ECO:0000256" key="7">
    <source>
        <dbReference type="ARBA" id="ARBA00056057"/>
    </source>
</evidence>
<keyword evidence="6" id="KW-0539">Nucleus</keyword>
<keyword evidence="4" id="KW-0156">Chromatin regulator</keyword>
<comment type="subunit">
    <text evidence="8">Found in a mRNA splicing-dependent exon junction complex (EJC) with DEK, RBM8A, RNPS1, SRRM1 and ALYREF/THOC4. Interacts with histones H2A, H2B, H3, H4, acetylated histone H4, non-phosphorylated DAXX and HDAC2. Component of the B-WICH complex, at least composed of SMARCA5/SNF2H, BAZ1B/WSTF, SF3B1, DEK, MYO1C, ERCC6, MYBBP1A and DDX21. Binds DNA.</text>
</comment>
<feature type="compositionally biased region" description="Basic residues" evidence="10">
    <location>
        <begin position="101"/>
        <end position="111"/>
    </location>
</feature>
<dbReference type="OrthoDB" id="10248551at2759"/>
<evidence type="ECO:0000256" key="8">
    <source>
        <dbReference type="ARBA" id="ARBA00064832"/>
    </source>
</evidence>
<protein>
    <recommendedName>
        <fullName evidence="9">Protein DEK</fullName>
    </recommendedName>
</protein>
<reference evidence="12 13" key="1">
    <citation type="submission" date="2017-12" db="EMBL/GenBank/DDBJ databases">
        <title>Hemimetabolous genomes reveal molecular basis of termite eusociality.</title>
        <authorList>
            <person name="Harrison M.C."/>
            <person name="Jongepier E."/>
            <person name="Robertson H.M."/>
            <person name="Arning N."/>
            <person name="Bitard-Feildel T."/>
            <person name="Chao H."/>
            <person name="Childers C.P."/>
            <person name="Dinh H."/>
            <person name="Doddapaneni H."/>
            <person name="Dugan S."/>
            <person name="Gowin J."/>
            <person name="Greiner C."/>
            <person name="Han Y."/>
            <person name="Hu H."/>
            <person name="Hughes D.S.T."/>
            <person name="Huylmans A.-K."/>
            <person name="Kemena C."/>
            <person name="Kremer L.P.M."/>
            <person name="Lee S.L."/>
            <person name="Lopez-Ezquerra A."/>
            <person name="Mallet L."/>
            <person name="Monroy-Kuhn J.M."/>
            <person name="Moser A."/>
            <person name="Murali S.C."/>
            <person name="Muzny D.M."/>
            <person name="Otani S."/>
            <person name="Piulachs M.-D."/>
            <person name="Poelchau M."/>
            <person name="Qu J."/>
            <person name="Schaub F."/>
            <person name="Wada-Katsumata A."/>
            <person name="Worley K.C."/>
            <person name="Xie Q."/>
            <person name="Ylla G."/>
            <person name="Poulsen M."/>
            <person name="Gibbs R.A."/>
            <person name="Schal C."/>
            <person name="Richards S."/>
            <person name="Belles X."/>
            <person name="Korb J."/>
            <person name="Bornberg-Bauer E."/>
        </authorList>
    </citation>
    <scope>NUCLEOTIDE SEQUENCE [LARGE SCALE GENOMIC DNA]</scope>
    <source>
        <tissue evidence="12">Whole body</tissue>
    </source>
</reference>
<dbReference type="InterPro" id="IPR044198">
    <property type="entry name" value="DEK"/>
</dbReference>
<feature type="region of interest" description="Disordered" evidence="10">
    <location>
        <begin position="64"/>
        <end position="230"/>
    </location>
</feature>
<comment type="subcellular location">
    <subcellularLocation>
        <location evidence="1">Nucleus</location>
    </subcellularLocation>
</comment>
<evidence type="ECO:0000256" key="9">
    <source>
        <dbReference type="ARBA" id="ARBA00074520"/>
    </source>
</evidence>
<evidence type="ECO:0000256" key="6">
    <source>
        <dbReference type="ARBA" id="ARBA00023242"/>
    </source>
</evidence>
<dbReference type="GO" id="GO:2000779">
    <property type="term" value="P:regulation of double-strand break repair"/>
    <property type="evidence" value="ECO:0007669"/>
    <property type="project" value="TreeGrafter"/>
</dbReference>
<feature type="compositionally biased region" description="Acidic residues" evidence="10">
    <location>
        <begin position="142"/>
        <end position="159"/>
    </location>
</feature>
<feature type="domain" description="DEK-C" evidence="11">
    <location>
        <begin position="224"/>
        <end position="280"/>
    </location>
</feature>
<dbReference type="Gene3D" id="1.10.10.60">
    <property type="entry name" value="Homeodomain-like"/>
    <property type="match status" value="1"/>
</dbReference>
<sequence length="281" mass="31749">MIKKNLRKFNGFDFNKESDQFEKKKHVVQKLESRVLKSLCGILDLEKKGNREEIAERIVTFLLEPKDSGKPVPPPRPKRSSAVKANSKGYSESEDEEKRPTRSRRGKSKRANLKEDSSSESEKERSSRDRRKAKESDKEKDSEEDIDENETPASSDEDEPKSKKKGGKTTASNAKKASTKKATTKKTPNKKAEKKPAPKKRKSGSKSDDSSSEDEPLSKKAKAPPTDDEIKTYVKEILEGANLEEITMKTVCKQVYAHYPEFDLAHKKDFIKTTVKSLIST</sequence>